<dbReference type="InterPro" id="IPR027328">
    <property type="entry name" value="MAPRE"/>
</dbReference>
<sequence>MSLRKLKWRGIGRLELLAWLNEFLQTDYTKIEHLADGIAYCQIFDALYPGKVNLQRLNFQARTEMEYEHNLKVLRRTFHLCDIRKEIPIRKLVQGIFQEHFEFLHWIHDYVHRTYPDAVRSYHGFERRQEALRLSDSDVKLNNTNLIPKYSNLLKTPREGYIEGYALELDEVRAIESSSFGDFPLNGPLEDQKVDSAPDDEEELDFKDPAVQFIRHSFSSTLRAKLALTKLEECTKSIGVVASQSKNASKSRRSNSRPQVKNGGWKTKSRTVLEFKDPTEPDPMVCRCISELIECLESELFGRVKDLQYLEKNVEALVESKQLS</sequence>
<dbReference type="Proteomes" id="UP000760860">
    <property type="component" value="Unassembled WGS sequence"/>
</dbReference>
<evidence type="ECO:0000256" key="6">
    <source>
        <dbReference type="ARBA" id="ARBA00022776"/>
    </source>
</evidence>
<dbReference type="EMBL" id="RCMI01000017">
    <property type="protein sequence ID" value="KAG2942552.1"/>
    <property type="molecule type" value="Genomic_DNA"/>
</dbReference>
<evidence type="ECO:0000313" key="15">
    <source>
        <dbReference type="EMBL" id="KAG3226544.1"/>
    </source>
</evidence>
<dbReference type="PROSITE" id="PS50021">
    <property type="entry name" value="CH"/>
    <property type="match status" value="1"/>
</dbReference>
<accession>A0A8T1LJA8</accession>
<dbReference type="PANTHER" id="PTHR10623">
    <property type="entry name" value="MICROTUBULE-ASSOCIATED PROTEIN RP/EB FAMILY MEMBER"/>
    <property type="match status" value="1"/>
</dbReference>
<keyword evidence="6" id="KW-0498">Mitosis</keyword>
<dbReference type="Pfam" id="PF00307">
    <property type="entry name" value="CH"/>
    <property type="match status" value="1"/>
</dbReference>
<evidence type="ECO:0000313" key="16">
    <source>
        <dbReference type="Proteomes" id="UP000774804"/>
    </source>
</evidence>
<dbReference type="EMBL" id="RCMG01000025">
    <property type="protein sequence ID" value="KAG2867444.1"/>
    <property type="molecule type" value="Genomic_DNA"/>
</dbReference>
<dbReference type="GO" id="GO:0051301">
    <property type="term" value="P:cell division"/>
    <property type="evidence" value="ECO:0007669"/>
    <property type="project" value="UniProtKB-KW"/>
</dbReference>
<dbReference type="VEuPathDB" id="FungiDB:PC110_g6157"/>
<organism evidence="12 16">
    <name type="scientific">Phytophthora cactorum</name>
    <dbReference type="NCBI Taxonomy" id="29920"/>
    <lineage>
        <taxon>Eukaryota</taxon>
        <taxon>Sar</taxon>
        <taxon>Stramenopiles</taxon>
        <taxon>Oomycota</taxon>
        <taxon>Peronosporomycetes</taxon>
        <taxon>Peronosporales</taxon>
        <taxon>Peronosporaceae</taxon>
        <taxon>Phytophthora</taxon>
    </lineage>
</organism>
<evidence type="ECO:0000256" key="5">
    <source>
        <dbReference type="ARBA" id="ARBA00022701"/>
    </source>
</evidence>
<evidence type="ECO:0000256" key="4">
    <source>
        <dbReference type="ARBA" id="ARBA00022618"/>
    </source>
</evidence>
<keyword evidence="8" id="KW-0131">Cell cycle</keyword>
<evidence type="ECO:0000313" key="13">
    <source>
        <dbReference type="EMBL" id="KAG2953398.1"/>
    </source>
</evidence>
<keyword evidence="3" id="KW-0963">Cytoplasm</keyword>
<dbReference type="Proteomes" id="UP000735874">
    <property type="component" value="Unassembled WGS sequence"/>
</dbReference>
<evidence type="ECO:0000256" key="1">
    <source>
        <dbReference type="ARBA" id="ARBA00004245"/>
    </source>
</evidence>
<dbReference type="Proteomes" id="UP000774804">
    <property type="component" value="Unassembled WGS sequence"/>
</dbReference>
<dbReference type="EMBL" id="RCMV01000055">
    <property type="protein sequence ID" value="KAG3226544.1"/>
    <property type="molecule type" value="Genomic_DNA"/>
</dbReference>
<name>A0A8T1LJA8_9STRA</name>
<dbReference type="EMBL" id="RCMK01000025">
    <property type="protein sequence ID" value="KAG2953398.1"/>
    <property type="molecule type" value="Genomic_DNA"/>
</dbReference>
<dbReference type="Proteomes" id="UP000736787">
    <property type="component" value="Unassembled WGS sequence"/>
</dbReference>
<dbReference type="InterPro" id="IPR001715">
    <property type="entry name" value="CH_dom"/>
</dbReference>
<keyword evidence="7" id="KW-0206">Cytoskeleton</keyword>
<evidence type="ECO:0000313" key="12">
    <source>
        <dbReference type="EMBL" id="KAG2942552.1"/>
    </source>
</evidence>
<evidence type="ECO:0000313" key="11">
    <source>
        <dbReference type="EMBL" id="KAG2867444.1"/>
    </source>
</evidence>
<evidence type="ECO:0000256" key="3">
    <source>
        <dbReference type="ARBA" id="ARBA00022490"/>
    </source>
</evidence>
<dbReference type="EMBL" id="RCML01000025">
    <property type="protein sequence ID" value="KAG2997570.1"/>
    <property type="molecule type" value="Genomic_DNA"/>
</dbReference>
<comment type="subcellular location">
    <subcellularLocation>
        <location evidence="1">Cytoplasm</location>
        <location evidence="1">Cytoskeleton</location>
    </subcellularLocation>
</comment>
<dbReference type="FunFam" id="1.10.418.10:FF:000028">
    <property type="entry name" value="RP/EB family microtubule-associated protein"/>
    <property type="match status" value="1"/>
</dbReference>
<evidence type="ECO:0000313" key="14">
    <source>
        <dbReference type="EMBL" id="KAG2997570.1"/>
    </source>
</evidence>
<dbReference type="GO" id="GO:0008017">
    <property type="term" value="F:microtubule binding"/>
    <property type="evidence" value="ECO:0007669"/>
    <property type="project" value="InterPro"/>
</dbReference>
<evidence type="ECO:0000256" key="8">
    <source>
        <dbReference type="ARBA" id="ARBA00023306"/>
    </source>
</evidence>
<keyword evidence="4" id="KW-0132">Cell division</keyword>
<dbReference type="InterPro" id="IPR036872">
    <property type="entry name" value="CH_dom_sf"/>
</dbReference>
<feature type="region of interest" description="Disordered" evidence="9">
    <location>
        <begin position="245"/>
        <end position="266"/>
    </location>
</feature>
<evidence type="ECO:0000256" key="7">
    <source>
        <dbReference type="ARBA" id="ARBA00023212"/>
    </source>
</evidence>
<feature type="domain" description="Calponin-homology (CH)" evidence="10">
    <location>
        <begin position="10"/>
        <end position="112"/>
    </location>
</feature>
<gene>
    <name evidence="11" type="ORF">PC113_g1979</name>
    <name evidence="12" type="ORF">PC115_g1403</name>
    <name evidence="13" type="ORF">PC117_g2026</name>
    <name evidence="14" type="ORF">PC118_g1854</name>
    <name evidence="15" type="ORF">PC129_g2871</name>
</gene>
<protein>
    <recommendedName>
        <fullName evidence="10">Calponin-homology (CH) domain-containing protein</fullName>
    </recommendedName>
</protein>
<comment type="caution">
    <text evidence="12">The sequence shown here is derived from an EMBL/GenBank/DDBJ whole genome shotgun (WGS) entry which is preliminary data.</text>
</comment>
<proteinExistence type="inferred from homology"/>
<dbReference type="Proteomes" id="UP000697107">
    <property type="component" value="Unassembled WGS sequence"/>
</dbReference>
<comment type="similarity">
    <text evidence="2">Belongs to the MAPRE family.</text>
</comment>
<evidence type="ECO:0000259" key="10">
    <source>
        <dbReference type="PROSITE" id="PS50021"/>
    </source>
</evidence>
<keyword evidence="5" id="KW-0493">Microtubule</keyword>
<dbReference type="GO" id="GO:0005874">
    <property type="term" value="C:microtubule"/>
    <property type="evidence" value="ECO:0007669"/>
    <property type="project" value="UniProtKB-KW"/>
</dbReference>
<reference evidence="12" key="1">
    <citation type="submission" date="2018-10" db="EMBL/GenBank/DDBJ databases">
        <title>Effector identification in a new, highly contiguous assembly of the strawberry crown rot pathogen Phytophthora cactorum.</title>
        <authorList>
            <person name="Armitage A.D."/>
            <person name="Nellist C.F."/>
            <person name="Bates H."/>
            <person name="Vickerstaff R.J."/>
            <person name="Harrison R.J."/>
        </authorList>
    </citation>
    <scope>NUCLEOTIDE SEQUENCE</scope>
    <source>
        <strain evidence="11">15-7</strain>
        <strain evidence="12">4032</strain>
        <strain evidence="13">4040</strain>
        <strain evidence="14">P415</strain>
        <strain evidence="15">P421</strain>
    </source>
</reference>
<evidence type="ECO:0000256" key="9">
    <source>
        <dbReference type="SAM" id="MobiDB-lite"/>
    </source>
</evidence>
<dbReference type="AlphaFoldDB" id="A0A8T1LJA8"/>
<dbReference type="SUPFAM" id="SSF47576">
    <property type="entry name" value="Calponin-homology domain, CH-domain"/>
    <property type="match status" value="1"/>
</dbReference>
<evidence type="ECO:0000256" key="2">
    <source>
        <dbReference type="ARBA" id="ARBA00010729"/>
    </source>
</evidence>
<dbReference type="Gene3D" id="1.10.418.10">
    <property type="entry name" value="Calponin-like domain"/>
    <property type="match status" value="1"/>
</dbReference>